<dbReference type="InterPro" id="IPR050863">
    <property type="entry name" value="CenT-Element_Derived"/>
</dbReference>
<dbReference type="SUPFAM" id="SSF46689">
    <property type="entry name" value="Homeodomain-like"/>
    <property type="match status" value="2"/>
</dbReference>
<evidence type="ECO:0000313" key="4">
    <source>
        <dbReference type="Proteomes" id="UP000789901"/>
    </source>
</evidence>
<evidence type="ECO:0000259" key="2">
    <source>
        <dbReference type="Pfam" id="PF04218"/>
    </source>
</evidence>
<evidence type="ECO:0000259" key="1">
    <source>
        <dbReference type="Pfam" id="PF03184"/>
    </source>
</evidence>
<dbReference type="Gene3D" id="1.10.10.60">
    <property type="entry name" value="Homeodomain-like"/>
    <property type="match status" value="2"/>
</dbReference>
<organism evidence="3 4">
    <name type="scientific">Gigaspora margarita</name>
    <dbReference type="NCBI Taxonomy" id="4874"/>
    <lineage>
        <taxon>Eukaryota</taxon>
        <taxon>Fungi</taxon>
        <taxon>Fungi incertae sedis</taxon>
        <taxon>Mucoromycota</taxon>
        <taxon>Glomeromycotina</taxon>
        <taxon>Glomeromycetes</taxon>
        <taxon>Diversisporales</taxon>
        <taxon>Gigasporaceae</taxon>
        <taxon>Gigaspora</taxon>
    </lineage>
</organism>
<name>A0ABN7UEF8_GIGMA</name>
<dbReference type="PANTHER" id="PTHR19303">
    <property type="entry name" value="TRANSPOSON"/>
    <property type="match status" value="1"/>
</dbReference>
<reference evidence="3 4" key="1">
    <citation type="submission" date="2021-06" db="EMBL/GenBank/DDBJ databases">
        <authorList>
            <person name="Kallberg Y."/>
            <person name="Tangrot J."/>
            <person name="Rosling A."/>
        </authorList>
    </citation>
    <scope>NUCLEOTIDE SEQUENCE [LARGE SCALE GENOMIC DNA]</scope>
    <source>
        <strain evidence="3 4">120-4 pot B 10/14</strain>
    </source>
</reference>
<dbReference type="InterPro" id="IPR007889">
    <property type="entry name" value="HTH_Psq"/>
</dbReference>
<proteinExistence type="predicted"/>
<sequence length="218" mass="24981">MSLSMKTKQEICQRKNEVPSLSIDQLSAEYSCDRSTISKILKKKDKWLTMQLTEPQEKIKVNQPAKFVELENAMDVWMRRVLLQNGILTDRILQVQAKKFAELLDIPEDDFKANQITVLLCTNTTGTYKLKPLVIGKSPKPHCFKGVQKANLGVEYNASKKAWMTSAIFERWINSLNSLCQQKRKKILLLVDGASSHPKNEHTHIKLHILPPHTTPYL</sequence>
<dbReference type="Pfam" id="PF03184">
    <property type="entry name" value="DDE_1"/>
    <property type="match status" value="1"/>
</dbReference>
<feature type="domain" description="HTH psq-type" evidence="2">
    <location>
        <begin position="2"/>
        <end position="50"/>
    </location>
</feature>
<dbReference type="Proteomes" id="UP000789901">
    <property type="component" value="Unassembled WGS sequence"/>
</dbReference>
<dbReference type="Pfam" id="PF04218">
    <property type="entry name" value="CENP-B_N"/>
    <property type="match status" value="1"/>
</dbReference>
<dbReference type="InterPro" id="IPR004875">
    <property type="entry name" value="DDE_SF_endonuclease_dom"/>
</dbReference>
<keyword evidence="4" id="KW-1185">Reference proteome</keyword>
<dbReference type="EMBL" id="CAJVQB010001996">
    <property type="protein sequence ID" value="CAG8558333.1"/>
    <property type="molecule type" value="Genomic_DNA"/>
</dbReference>
<feature type="domain" description="DDE-1" evidence="1">
    <location>
        <begin position="115"/>
        <end position="215"/>
    </location>
</feature>
<evidence type="ECO:0000313" key="3">
    <source>
        <dbReference type="EMBL" id="CAG8558333.1"/>
    </source>
</evidence>
<comment type="caution">
    <text evidence="3">The sequence shown here is derived from an EMBL/GenBank/DDBJ whole genome shotgun (WGS) entry which is preliminary data.</text>
</comment>
<gene>
    <name evidence="3" type="ORF">GMARGA_LOCUS4894</name>
</gene>
<dbReference type="InterPro" id="IPR009057">
    <property type="entry name" value="Homeodomain-like_sf"/>
</dbReference>
<protein>
    <submittedName>
        <fullName evidence="3">15117_t:CDS:1</fullName>
    </submittedName>
</protein>
<accession>A0ABN7UEF8</accession>
<dbReference type="PANTHER" id="PTHR19303:SF73">
    <property type="entry name" value="PROTEIN PDC2"/>
    <property type="match status" value="1"/>
</dbReference>